<evidence type="ECO:0000313" key="2">
    <source>
        <dbReference type="EMBL" id="KKK39513.1"/>
    </source>
</evidence>
<accession>A0A0M2SZA2</accession>
<evidence type="ECO:0000313" key="3">
    <source>
        <dbReference type="Proteomes" id="UP000034166"/>
    </source>
</evidence>
<comment type="caution">
    <text evidence="2">The sequence shown here is derived from an EMBL/GenBank/DDBJ whole genome shotgun (WGS) entry which is preliminary data.</text>
</comment>
<proteinExistence type="predicted"/>
<name>A0A0M2SZA2_9BACI</name>
<keyword evidence="1" id="KW-0472">Membrane</keyword>
<organism evidence="2 3">
    <name type="scientific">Mesobacillus campisalis</name>
    <dbReference type="NCBI Taxonomy" id="1408103"/>
    <lineage>
        <taxon>Bacteria</taxon>
        <taxon>Bacillati</taxon>
        <taxon>Bacillota</taxon>
        <taxon>Bacilli</taxon>
        <taxon>Bacillales</taxon>
        <taxon>Bacillaceae</taxon>
        <taxon>Mesobacillus</taxon>
    </lineage>
</organism>
<dbReference type="RefSeq" id="WP_046522086.1">
    <property type="nucleotide sequence ID" value="NZ_LAYY01000002.1"/>
</dbReference>
<feature type="transmembrane region" description="Helical" evidence="1">
    <location>
        <begin position="6"/>
        <end position="24"/>
    </location>
</feature>
<feature type="transmembrane region" description="Helical" evidence="1">
    <location>
        <begin position="63"/>
        <end position="82"/>
    </location>
</feature>
<dbReference type="Pfam" id="PF14074">
    <property type="entry name" value="DUF4257"/>
    <property type="match status" value="1"/>
</dbReference>
<dbReference type="AlphaFoldDB" id="A0A0M2SZA2"/>
<dbReference type="PATRIC" id="fig|1408103.3.peg.491"/>
<dbReference type="EMBL" id="LAYY01000002">
    <property type="protein sequence ID" value="KKK39513.1"/>
    <property type="molecule type" value="Genomic_DNA"/>
</dbReference>
<sequence length="94" mass="10041">MLTDILFAVIIGGFVGMAAHVRKKGKIVMPRRTKKFIYLGFLEEVLTGSIAALLLVVSSGAGSTLRVVFVSIIAGFGGDAILRGLEFLRNDKTS</sequence>
<dbReference type="Proteomes" id="UP000034166">
    <property type="component" value="Unassembled WGS sequence"/>
</dbReference>
<keyword evidence="3" id="KW-1185">Reference proteome</keyword>
<keyword evidence="1" id="KW-0812">Transmembrane</keyword>
<dbReference type="OrthoDB" id="2898699at2"/>
<evidence type="ECO:0008006" key="4">
    <source>
        <dbReference type="Google" id="ProtNLM"/>
    </source>
</evidence>
<feature type="transmembrane region" description="Helical" evidence="1">
    <location>
        <begin position="36"/>
        <end position="57"/>
    </location>
</feature>
<protein>
    <recommendedName>
        <fullName evidence="4">DUF4257 domain-containing protein</fullName>
    </recommendedName>
</protein>
<evidence type="ECO:0000256" key="1">
    <source>
        <dbReference type="SAM" id="Phobius"/>
    </source>
</evidence>
<keyword evidence="1" id="KW-1133">Transmembrane helix</keyword>
<reference evidence="2 3" key="1">
    <citation type="submission" date="2015-04" db="EMBL/GenBank/DDBJ databases">
        <title>Taxonomic description and genome sequence of Bacillus campisalis sp. nov., a novel member of the genus Bacillus isolated from solar saltern.</title>
        <authorList>
            <person name="Mathan Kumar R."/>
            <person name="Kaur G."/>
            <person name="Kumar A."/>
            <person name="Singh N.K."/>
            <person name="Kaur N."/>
            <person name="Kumar N."/>
            <person name="Mayilraj S."/>
        </authorList>
    </citation>
    <scope>NUCLEOTIDE SEQUENCE [LARGE SCALE GENOMIC DNA]</scope>
    <source>
        <strain evidence="2 3">SA2-6</strain>
    </source>
</reference>
<gene>
    <name evidence="2" type="ORF">WQ57_02150</name>
</gene>
<dbReference type="InterPro" id="IPR025353">
    <property type="entry name" value="DUF4257"/>
</dbReference>